<dbReference type="Proteomes" id="UP001158576">
    <property type="component" value="Chromosome PAR"/>
</dbReference>
<keyword evidence="2" id="KW-1185">Reference proteome</keyword>
<evidence type="ECO:0000313" key="2">
    <source>
        <dbReference type="Proteomes" id="UP001158576"/>
    </source>
</evidence>
<evidence type="ECO:0000313" key="1">
    <source>
        <dbReference type="EMBL" id="CAG5082022.1"/>
    </source>
</evidence>
<proteinExistence type="predicted"/>
<reference evidence="1 2" key="1">
    <citation type="submission" date="2021-04" db="EMBL/GenBank/DDBJ databases">
        <authorList>
            <person name="Bliznina A."/>
        </authorList>
    </citation>
    <scope>NUCLEOTIDE SEQUENCE [LARGE SCALE GENOMIC DNA]</scope>
</reference>
<gene>
    <name evidence="1" type="ORF">OKIOD_LOCUS1574</name>
</gene>
<name>A0ABN7RUC9_OIKDI</name>
<sequence>MSGTSLTEIVNAGKGTLSAADLKSKAKTRKVIEALAQSQTDQYVSCDMILRAKWLWTGHGQDLTPKDNKLGVPTTFVDLVKMVQSKALERADITASNEEYLRYIAGTEVTIEKRRWLQYRDPAATESDINKDSERESSAFFEKLKSDKYSDAELLVQATRKARTIMKTALGSDDPTIISIKKSVLRGGHYRDLNEFISICQDQDGCQDIANENVAITDFARELKRNLSHNLGQANLKQLALFYSGALQDNLAAGDDKKVKTQNVDGRKLSRSLAEEESPIISRTAVALALTHCDDRTLTRIEREYRSQSGKTTSPEDLPLDLTKFLSIATLEAAKTSQKRWSKEG</sequence>
<organism evidence="1 2">
    <name type="scientific">Oikopleura dioica</name>
    <name type="common">Tunicate</name>
    <dbReference type="NCBI Taxonomy" id="34765"/>
    <lineage>
        <taxon>Eukaryota</taxon>
        <taxon>Metazoa</taxon>
        <taxon>Chordata</taxon>
        <taxon>Tunicata</taxon>
        <taxon>Appendicularia</taxon>
        <taxon>Copelata</taxon>
        <taxon>Oikopleuridae</taxon>
        <taxon>Oikopleura</taxon>
    </lineage>
</organism>
<dbReference type="EMBL" id="OU015568">
    <property type="protein sequence ID" value="CAG5082022.1"/>
    <property type="molecule type" value="Genomic_DNA"/>
</dbReference>
<protein>
    <submittedName>
        <fullName evidence="1">Oidioi.mRNA.OKI2018_I69.PAR.g10016.t1.cds</fullName>
    </submittedName>
</protein>
<accession>A0ABN7RUC9</accession>